<dbReference type="GeneID" id="19463462"/>
<feature type="compositionally biased region" description="Low complexity" evidence="1">
    <location>
        <begin position="494"/>
        <end position="504"/>
    </location>
</feature>
<evidence type="ECO:0000313" key="2">
    <source>
        <dbReference type="EMBL" id="EPE27616.1"/>
    </source>
</evidence>
<dbReference type="AlphaFoldDB" id="S3D6D1"/>
<evidence type="ECO:0000313" key="3">
    <source>
        <dbReference type="Proteomes" id="UP000016922"/>
    </source>
</evidence>
<gene>
    <name evidence="2" type="ORF">GLAREA_04407</name>
</gene>
<name>S3D6D1_GLAL2</name>
<dbReference type="KEGG" id="glz:GLAREA_04407"/>
<organism evidence="2 3">
    <name type="scientific">Glarea lozoyensis (strain ATCC 20868 / MF5171)</name>
    <dbReference type="NCBI Taxonomy" id="1116229"/>
    <lineage>
        <taxon>Eukaryota</taxon>
        <taxon>Fungi</taxon>
        <taxon>Dikarya</taxon>
        <taxon>Ascomycota</taxon>
        <taxon>Pezizomycotina</taxon>
        <taxon>Leotiomycetes</taxon>
        <taxon>Helotiales</taxon>
        <taxon>Helotiaceae</taxon>
        <taxon>Glarea</taxon>
    </lineage>
</organism>
<sequence>MASQTQNDNSLPPNLDCSQLHTCFHHCGHFVTETNHHSECPCPSPNHACPTILSVSESDPGWTARTQHSRSKCPWCEYDIEFRRKVPIHDTRAFEFRRSDEGCDHLPKPVAIERKEYWNELLWNKVTELANAEYLEDLKKDVWHVLESADLEYEVWGEEIEDYSYFKYWEDLERAEFGTYEEECDSPLHILDTETQFEAPGGDEIDKIVAEIERNASLQAMQAEPTFSTRIPNNPTFQAQHDTSPLDPSTASSSSVPSSNPTTPESPKASLATRPPNTLLALRASVESFVPLDFTTSSAGNGNFLENDDCSHQQATNCNTLPVPETWRPESLDVFVANGNFHENNEQLYRQAFNPNAPIFQGPSNFTEFESRQNFEDNFQIAQFQYPNYDSQVISENWNPNHEFQRTQNFGHGVQQNQFYYPEYTNQVIAEQWHPNQEFLTNQHLQHNVQETQLYYPNYNTQVLPEQWNFNSEFEPTHHPAQFVPENHFPYQDQTTQPIQEPQHTQPPPPQPTAQQLLARHRARHNFHTTLSFFQQRARSRNPPTSWDTIDAEEHDQEAADEFEDITRYVHEKVRYVSEEIVYAAMVEYWRGWPYGDVPKVF</sequence>
<accession>S3D6D1</accession>
<feature type="region of interest" description="Disordered" evidence="1">
    <location>
        <begin position="478"/>
        <end position="514"/>
    </location>
</feature>
<protein>
    <submittedName>
        <fullName evidence="2">Uncharacterized protein</fullName>
    </submittedName>
</protein>
<keyword evidence="3" id="KW-1185">Reference proteome</keyword>
<dbReference type="RefSeq" id="XP_008084975.1">
    <property type="nucleotide sequence ID" value="XM_008086784.1"/>
</dbReference>
<feature type="compositionally biased region" description="Polar residues" evidence="1">
    <location>
        <begin position="226"/>
        <end position="242"/>
    </location>
</feature>
<dbReference type="OrthoDB" id="10299268at2759"/>
<proteinExistence type="predicted"/>
<reference evidence="2 3" key="1">
    <citation type="journal article" date="2013" name="BMC Genomics">
        <title>Genomics-driven discovery of the pneumocandin biosynthetic gene cluster in the fungus Glarea lozoyensis.</title>
        <authorList>
            <person name="Chen L."/>
            <person name="Yue Q."/>
            <person name="Zhang X."/>
            <person name="Xiang M."/>
            <person name="Wang C."/>
            <person name="Li S."/>
            <person name="Che Y."/>
            <person name="Ortiz-Lopez F.J."/>
            <person name="Bills G.F."/>
            <person name="Liu X."/>
            <person name="An Z."/>
        </authorList>
    </citation>
    <scope>NUCLEOTIDE SEQUENCE [LARGE SCALE GENOMIC DNA]</scope>
    <source>
        <strain evidence="3">ATCC 20868 / MF5171</strain>
    </source>
</reference>
<dbReference type="EMBL" id="KE145369">
    <property type="protein sequence ID" value="EPE27616.1"/>
    <property type="molecule type" value="Genomic_DNA"/>
</dbReference>
<dbReference type="HOGENOM" id="CLU_506271_0_0_1"/>
<feature type="compositionally biased region" description="Low complexity" evidence="1">
    <location>
        <begin position="243"/>
        <end position="267"/>
    </location>
</feature>
<feature type="region of interest" description="Disordered" evidence="1">
    <location>
        <begin position="226"/>
        <end position="274"/>
    </location>
</feature>
<evidence type="ECO:0000256" key="1">
    <source>
        <dbReference type="SAM" id="MobiDB-lite"/>
    </source>
</evidence>
<dbReference type="Proteomes" id="UP000016922">
    <property type="component" value="Unassembled WGS sequence"/>
</dbReference>